<reference evidence="1 2" key="1">
    <citation type="journal article" date="2023" name="bioRxiv">
        <title>Conserved and derived expression patterns and positive selection on dental genes reveal complex evolutionary context of ever-growing rodent molars.</title>
        <authorList>
            <person name="Calamari Z.T."/>
            <person name="Song A."/>
            <person name="Cohen E."/>
            <person name="Akter M."/>
            <person name="Roy R.D."/>
            <person name="Hallikas O."/>
            <person name="Christensen M.M."/>
            <person name="Li P."/>
            <person name="Marangoni P."/>
            <person name="Jernvall J."/>
            <person name="Klein O.D."/>
        </authorList>
    </citation>
    <scope>NUCLEOTIDE SEQUENCE [LARGE SCALE GENOMIC DNA]</scope>
    <source>
        <strain evidence="1">V071</strain>
    </source>
</reference>
<name>A0AAW0I6N6_MYOGA</name>
<dbReference type="Proteomes" id="UP001488838">
    <property type="component" value="Unassembled WGS sequence"/>
</dbReference>
<sequence length="106" mass="11745">MGFTEFTQAFRDASAVGNKEYMPYCCVVMENLNHKGFLGLRESVNNRAKTKDENINSRATGVRNIAGISLQSHLWKRSSESDSFPIIRGRSATMADAKASIASVRE</sequence>
<keyword evidence="2" id="KW-1185">Reference proteome</keyword>
<gene>
    <name evidence="1" type="ORF">U0070_007720</name>
</gene>
<accession>A0AAW0I6N6</accession>
<protein>
    <submittedName>
        <fullName evidence="1">Uncharacterized protein</fullName>
    </submittedName>
</protein>
<organism evidence="1 2">
    <name type="scientific">Myodes glareolus</name>
    <name type="common">Bank vole</name>
    <name type="synonym">Clethrionomys glareolus</name>
    <dbReference type="NCBI Taxonomy" id="447135"/>
    <lineage>
        <taxon>Eukaryota</taxon>
        <taxon>Metazoa</taxon>
        <taxon>Chordata</taxon>
        <taxon>Craniata</taxon>
        <taxon>Vertebrata</taxon>
        <taxon>Euteleostomi</taxon>
        <taxon>Mammalia</taxon>
        <taxon>Eutheria</taxon>
        <taxon>Euarchontoglires</taxon>
        <taxon>Glires</taxon>
        <taxon>Rodentia</taxon>
        <taxon>Myomorpha</taxon>
        <taxon>Muroidea</taxon>
        <taxon>Cricetidae</taxon>
        <taxon>Arvicolinae</taxon>
        <taxon>Myodes</taxon>
    </lineage>
</organism>
<dbReference type="AlphaFoldDB" id="A0AAW0I6N6"/>
<proteinExistence type="predicted"/>
<evidence type="ECO:0000313" key="2">
    <source>
        <dbReference type="Proteomes" id="UP001488838"/>
    </source>
</evidence>
<evidence type="ECO:0000313" key="1">
    <source>
        <dbReference type="EMBL" id="KAK7809864.1"/>
    </source>
</evidence>
<dbReference type="EMBL" id="JBBHLL010000211">
    <property type="protein sequence ID" value="KAK7809864.1"/>
    <property type="molecule type" value="Genomic_DNA"/>
</dbReference>
<comment type="caution">
    <text evidence="1">The sequence shown here is derived from an EMBL/GenBank/DDBJ whole genome shotgun (WGS) entry which is preliminary data.</text>
</comment>